<gene>
    <name evidence="1" type="ORF">BJX67DRAFT_376337</name>
</gene>
<dbReference type="EMBL" id="JBFXLQ010000001">
    <property type="protein sequence ID" value="KAL2872530.1"/>
    <property type="molecule type" value="Genomic_DNA"/>
</dbReference>
<evidence type="ECO:0000313" key="1">
    <source>
        <dbReference type="EMBL" id="KAL2872530.1"/>
    </source>
</evidence>
<name>A0ABR4M7L0_9EURO</name>
<proteinExistence type="predicted"/>
<organism evidence="1 2">
    <name type="scientific">Aspergillus lucknowensis</name>
    <dbReference type="NCBI Taxonomy" id="176173"/>
    <lineage>
        <taxon>Eukaryota</taxon>
        <taxon>Fungi</taxon>
        <taxon>Dikarya</taxon>
        <taxon>Ascomycota</taxon>
        <taxon>Pezizomycotina</taxon>
        <taxon>Eurotiomycetes</taxon>
        <taxon>Eurotiomycetidae</taxon>
        <taxon>Eurotiales</taxon>
        <taxon>Aspergillaceae</taxon>
        <taxon>Aspergillus</taxon>
        <taxon>Aspergillus subgen. Nidulantes</taxon>
    </lineage>
</organism>
<evidence type="ECO:0000313" key="2">
    <source>
        <dbReference type="Proteomes" id="UP001610432"/>
    </source>
</evidence>
<comment type="caution">
    <text evidence="1">The sequence shown here is derived from an EMBL/GenBank/DDBJ whole genome shotgun (WGS) entry which is preliminary data.</text>
</comment>
<dbReference type="RefSeq" id="XP_070891508.1">
    <property type="nucleotide sequence ID" value="XM_071031855.1"/>
</dbReference>
<dbReference type="GeneID" id="98146927"/>
<accession>A0ABR4M7L0</accession>
<keyword evidence="2" id="KW-1185">Reference proteome</keyword>
<reference evidence="1 2" key="1">
    <citation type="submission" date="2024-07" db="EMBL/GenBank/DDBJ databases">
        <title>Section-level genome sequencing and comparative genomics of Aspergillus sections Usti and Cavernicolus.</title>
        <authorList>
            <consortium name="Lawrence Berkeley National Laboratory"/>
            <person name="Nybo J.L."/>
            <person name="Vesth T.C."/>
            <person name="Theobald S."/>
            <person name="Frisvad J.C."/>
            <person name="Larsen T.O."/>
            <person name="Kjaerboelling I."/>
            <person name="Rothschild-Mancinelli K."/>
            <person name="Lyhne E.K."/>
            <person name="Kogle M.E."/>
            <person name="Barry K."/>
            <person name="Clum A."/>
            <person name="Na H."/>
            <person name="Ledsgaard L."/>
            <person name="Lin J."/>
            <person name="Lipzen A."/>
            <person name="Kuo A."/>
            <person name="Riley R."/>
            <person name="Mondo S."/>
            <person name="Labutti K."/>
            <person name="Haridas S."/>
            <person name="Pangalinan J."/>
            <person name="Salamov A.A."/>
            <person name="Simmons B.A."/>
            <person name="Magnuson J.K."/>
            <person name="Chen J."/>
            <person name="Drula E."/>
            <person name="Henrissat B."/>
            <person name="Wiebenga A."/>
            <person name="Lubbers R.J."/>
            <person name="Gomes A.C."/>
            <person name="Macurrencykelacurrency M.R."/>
            <person name="Stajich J."/>
            <person name="Grigoriev I.V."/>
            <person name="Mortensen U.H."/>
            <person name="De Vries R.P."/>
            <person name="Baker S.E."/>
            <person name="Andersen M.R."/>
        </authorList>
    </citation>
    <scope>NUCLEOTIDE SEQUENCE [LARGE SCALE GENOMIC DNA]</scope>
    <source>
        <strain evidence="1 2">CBS 449.75</strain>
    </source>
</reference>
<dbReference type="Proteomes" id="UP001610432">
    <property type="component" value="Unassembled WGS sequence"/>
</dbReference>
<protein>
    <submittedName>
        <fullName evidence="1">Uncharacterized protein</fullName>
    </submittedName>
</protein>
<sequence>MINCTQNPVCGRLRASALKPLDKLETKIKAKKKARHDLRKRYGYGRREDGPDDANVPYYYKLTDAGMERAKKQWSKVGPAPDDVPRQLEKRWRKLEPEPGNSFITNPPTGIVYPASALIRPRLEIMLYMMIKEMKKVYRRIMGDYGYDNIQFLQDTTKIPGIDSINLTTKRTITMPYECKGRMYQVKSEINNVLFSGKPEDLETSLLILRARRYGNGGVRTWTLLKNMAMIHHARKRVGDNAEIYGIATDTYVWAFVHIDNKSRYSRLILDWKTNKKLIINHIVRILDYAAYRAVQATRHTTQCLLNKTMPAGAQEEAIRYTDVLIFKELQAMQVDEEVEYSGSTTVTIPIKE</sequence>